<gene>
    <name evidence="5" type="ORF">K491DRAFT_692341</name>
</gene>
<evidence type="ECO:0000313" key="6">
    <source>
        <dbReference type="Proteomes" id="UP000799324"/>
    </source>
</evidence>
<feature type="compositionally biased region" description="Polar residues" evidence="3">
    <location>
        <begin position="99"/>
        <end position="147"/>
    </location>
</feature>
<sequence length="474" mass="54346">MSSSNSTHVVSRTLKGSNDTSNPYAMTEKRRNEIQDTARRAGFTVEHYTKHIATIEKEQDRKWEKHLSLTRKRPSTEDSEVSPQTRLDAVYRREKRIKQQQPFAEQDRNQQASSSRGAESSGLVTDNQITTLDAQQPEAQVTEQVTAPSWYRNLNPKTSQAFKAWEKSKSKKPAQLIKPLEVMKDRIARSQTETNPAELETLFEQLRDDVHKAEFAAVNKFVLRRCHMMNNGLDCIVNSKNNVNYPWDLKADAFQLYTRWSAEIFEVKLLRGLEFQKGEKGKKRNTDRIDPTWRREHGKFANFYGHGELVQGQWWPTQLTTVRDGAHGSPQAGIFGEKGKGAYSIIISAGTGYGDVDNGDEVLYSGTTSDTETPTDCTQRLIESCDEVKEPVRVIRSWNMSMKHPYRPLRGFRYDGLYDVVSYNVVDPALAKYRFRLVRCAGQPPIRNEDNAARRPTRYEIEEYDKQVSAKGYS</sequence>
<feature type="compositionally biased region" description="Polar residues" evidence="3">
    <location>
        <begin position="1"/>
        <end position="24"/>
    </location>
</feature>
<reference evidence="5" key="1">
    <citation type="journal article" date="2020" name="Stud. Mycol.">
        <title>101 Dothideomycetes genomes: a test case for predicting lifestyles and emergence of pathogens.</title>
        <authorList>
            <person name="Haridas S."/>
            <person name="Albert R."/>
            <person name="Binder M."/>
            <person name="Bloem J."/>
            <person name="Labutti K."/>
            <person name="Salamov A."/>
            <person name="Andreopoulos B."/>
            <person name="Baker S."/>
            <person name="Barry K."/>
            <person name="Bills G."/>
            <person name="Bluhm B."/>
            <person name="Cannon C."/>
            <person name="Castanera R."/>
            <person name="Culley D."/>
            <person name="Daum C."/>
            <person name="Ezra D."/>
            <person name="Gonzalez J."/>
            <person name="Henrissat B."/>
            <person name="Kuo A."/>
            <person name="Liang C."/>
            <person name="Lipzen A."/>
            <person name="Lutzoni F."/>
            <person name="Magnuson J."/>
            <person name="Mondo S."/>
            <person name="Nolan M."/>
            <person name="Ohm R."/>
            <person name="Pangilinan J."/>
            <person name="Park H.-J."/>
            <person name="Ramirez L."/>
            <person name="Alfaro M."/>
            <person name="Sun H."/>
            <person name="Tritt A."/>
            <person name="Yoshinaga Y."/>
            <person name="Zwiers L.-H."/>
            <person name="Turgeon B."/>
            <person name="Goodwin S."/>
            <person name="Spatafora J."/>
            <person name="Crous P."/>
            <person name="Grigoriev I."/>
        </authorList>
    </citation>
    <scope>NUCLEOTIDE SEQUENCE</scope>
    <source>
        <strain evidence="5">CBS 122681</strain>
    </source>
</reference>
<dbReference type="PANTHER" id="PTHR14140:SF27">
    <property type="entry name" value="OS04G0289800 PROTEIN"/>
    <property type="match status" value="1"/>
</dbReference>
<dbReference type="GO" id="GO:0005634">
    <property type="term" value="C:nucleus"/>
    <property type="evidence" value="ECO:0007669"/>
    <property type="project" value="UniProtKB-SubCell"/>
</dbReference>
<dbReference type="OrthoDB" id="2270193at2759"/>
<evidence type="ECO:0000256" key="2">
    <source>
        <dbReference type="PROSITE-ProRule" id="PRU00358"/>
    </source>
</evidence>
<dbReference type="Pfam" id="PF02182">
    <property type="entry name" value="SAD_SRA"/>
    <property type="match status" value="1"/>
</dbReference>
<dbReference type="InterPro" id="IPR015947">
    <property type="entry name" value="PUA-like_sf"/>
</dbReference>
<feature type="compositionally biased region" description="Basic and acidic residues" evidence="3">
    <location>
        <begin position="27"/>
        <end position="39"/>
    </location>
</feature>
<evidence type="ECO:0000259" key="4">
    <source>
        <dbReference type="PROSITE" id="PS51015"/>
    </source>
</evidence>
<proteinExistence type="predicted"/>
<evidence type="ECO:0000313" key="5">
    <source>
        <dbReference type="EMBL" id="KAF2656140.1"/>
    </source>
</evidence>
<feature type="region of interest" description="Disordered" evidence="3">
    <location>
        <begin position="67"/>
        <end position="152"/>
    </location>
</feature>
<dbReference type="InterPro" id="IPR036987">
    <property type="entry name" value="SRA-YDG_sf"/>
</dbReference>
<protein>
    <recommendedName>
        <fullName evidence="4">YDG domain-containing protein</fullName>
    </recommendedName>
</protein>
<dbReference type="GO" id="GO:0044027">
    <property type="term" value="P:negative regulation of gene expression via chromosomal CpG island methylation"/>
    <property type="evidence" value="ECO:0007669"/>
    <property type="project" value="TreeGrafter"/>
</dbReference>
<keyword evidence="1 2" id="KW-0539">Nucleus</keyword>
<evidence type="ECO:0000256" key="1">
    <source>
        <dbReference type="ARBA" id="ARBA00023242"/>
    </source>
</evidence>
<dbReference type="SUPFAM" id="SSF88697">
    <property type="entry name" value="PUA domain-like"/>
    <property type="match status" value="1"/>
</dbReference>
<feature type="region of interest" description="Disordered" evidence="3">
    <location>
        <begin position="1"/>
        <end position="42"/>
    </location>
</feature>
<dbReference type="AlphaFoldDB" id="A0A6A6T8L0"/>
<dbReference type="Gene3D" id="2.30.280.10">
    <property type="entry name" value="SRA-YDG"/>
    <property type="match status" value="1"/>
</dbReference>
<dbReference type="PANTHER" id="PTHR14140">
    <property type="entry name" value="E3 UBIQUITIN-PROTEIN LIGASE UHRF-RELATED"/>
    <property type="match status" value="1"/>
</dbReference>
<comment type="subcellular location">
    <subcellularLocation>
        <location evidence="2">Nucleus</location>
    </subcellularLocation>
</comment>
<name>A0A6A6T8L0_9PLEO</name>
<dbReference type="GO" id="GO:0016567">
    <property type="term" value="P:protein ubiquitination"/>
    <property type="evidence" value="ECO:0007669"/>
    <property type="project" value="TreeGrafter"/>
</dbReference>
<dbReference type="PROSITE" id="PS51015">
    <property type="entry name" value="YDG"/>
    <property type="match status" value="1"/>
</dbReference>
<keyword evidence="6" id="KW-1185">Reference proteome</keyword>
<accession>A0A6A6T8L0</accession>
<dbReference type="GO" id="GO:0061630">
    <property type="term" value="F:ubiquitin protein ligase activity"/>
    <property type="evidence" value="ECO:0007669"/>
    <property type="project" value="TreeGrafter"/>
</dbReference>
<dbReference type="InterPro" id="IPR003105">
    <property type="entry name" value="SRA_YDG"/>
</dbReference>
<dbReference type="EMBL" id="MU004340">
    <property type="protein sequence ID" value="KAF2656140.1"/>
    <property type="molecule type" value="Genomic_DNA"/>
</dbReference>
<feature type="domain" description="YDG" evidence="4">
    <location>
        <begin position="304"/>
        <end position="439"/>
    </location>
</feature>
<dbReference type="SMART" id="SM00466">
    <property type="entry name" value="SRA"/>
    <property type="match status" value="1"/>
</dbReference>
<dbReference type="InterPro" id="IPR045134">
    <property type="entry name" value="UHRF1/2-like"/>
</dbReference>
<evidence type="ECO:0000256" key="3">
    <source>
        <dbReference type="SAM" id="MobiDB-lite"/>
    </source>
</evidence>
<dbReference type="Proteomes" id="UP000799324">
    <property type="component" value="Unassembled WGS sequence"/>
</dbReference>
<organism evidence="5 6">
    <name type="scientific">Lophiostoma macrostomum CBS 122681</name>
    <dbReference type="NCBI Taxonomy" id="1314788"/>
    <lineage>
        <taxon>Eukaryota</taxon>
        <taxon>Fungi</taxon>
        <taxon>Dikarya</taxon>
        <taxon>Ascomycota</taxon>
        <taxon>Pezizomycotina</taxon>
        <taxon>Dothideomycetes</taxon>
        <taxon>Pleosporomycetidae</taxon>
        <taxon>Pleosporales</taxon>
        <taxon>Lophiostomataceae</taxon>
        <taxon>Lophiostoma</taxon>
    </lineage>
</organism>